<dbReference type="PANTHER" id="PTHR43667:SF2">
    <property type="entry name" value="FATTY ACID C-METHYL TRANSFERASE"/>
    <property type="match status" value="1"/>
</dbReference>
<accession>A0A0P8WYB0</accession>
<feature type="domain" description="Methyltransferase" evidence="1">
    <location>
        <begin position="54"/>
        <end position="167"/>
    </location>
</feature>
<reference evidence="2 3" key="1">
    <citation type="submission" date="2015-09" db="EMBL/GenBank/DDBJ databases">
        <title>Genome sequence of Oxobacter pfennigii DSM 3222.</title>
        <authorList>
            <person name="Poehlein A."/>
            <person name="Bengelsdorf F.R."/>
            <person name="Schiel-Bengelsdorf B."/>
            <person name="Duerre P."/>
            <person name="Daniel R."/>
        </authorList>
    </citation>
    <scope>NUCLEOTIDE SEQUENCE [LARGE SCALE GENOMIC DNA]</scope>
    <source>
        <strain evidence="2 3">DSM 3222</strain>
    </source>
</reference>
<dbReference type="EC" id="2.1.1.297" evidence="2"/>
<dbReference type="RefSeq" id="WP_054875819.1">
    <property type="nucleotide sequence ID" value="NZ_LKET01000039.1"/>
</dbReference>
<dbReference type="GO" id="GO:0032259">
    <property type="term" value="P:methylation"/>
    <property type="evidence" value="ECO:0007669"/>
    <property type="project" value="UniProtKB-KW"/>
</dbReference>
<keyword evidence="2" id="KW-0808">Transferase</keyword>
<gene>
    <name evidence="2" type="primary">prmC_2</name>
    <name evidence="2" type="ORF">OXPF_28100</name>
</gene>
<keyword evidence="2" id="KW-0489">Methyltransferase</keyword>
<dbReference type="GO" id="GO:0102559">
    <property type="term" value="F:peptide chain release factor N(5)-glutamine methyltransferase activity"/>
    <property type="evidence" value="ECO:0007669"/>
    <property type="project" value="UniProtKB-EC"/>
</dbReference>
<dbReference type="InterPro" id="IPR029063">
    <property type="entry name" value="SAM-dependent_MTases_sf"/>
</dbReference>
<sequence>MNFDYFDKLWNSNVSSVEESRNHWDFRAKDFNSNKSEKNVKQVVSFFLEKGMLHEGCDAIDIGCGAGKYAIELSQIASNVTALDISPKMLEYAKENAEKEGAVNIKFLEMPWEEVNVDELGWNKKFDFAAAIMSPAINSRESLEKLMKVSKGYCFMSGHLDRHEKVMEDIERIALNREPSNIEYGKNIYLSFNTLWIYGIHAEITYHNMDREITRTLEDAFNYYCAQLQRKSEFSDSKKEAVKKYLEEISEEGFVKDTFKSKNIWMYWKNP</sequence>
<dbReference type="Pfam" id="PF13847">
    <property type="entry name" value="Methyltransf_31"/>
    <property type="match status" value="1"/>
</dbReference>
<keyword evidence="3" id="KW-1185">Reference proteome</keyword>
<evidence type="ECO:0000313" key="2">
    <source>
        <dbReference type="EMBL" id="KPU43369.1"/>
    </source>
</evidence>
<comment type="caution">
    <text evidence="2">The sequence shown here is derived from an EMBL/GenBank/DDBJ whole genome shotgun (WGS) entry which is preliminary data.</text>
</comment>
<dbReference type="AlphaFoldDB" id="A0A0P8WYB0"/>
<dbReference type="EMBL" id="LKET01000039">
    <property type="protein sequence ID" value="KPU43369.1"/>
    <property type="molecule type" value="Genomic_DNA"/>
</dbReference>
<name>A0A0P8WYB0_9CLOT</name>
<dbReference type="Proteomes" id="UP000050326">
    <property type="component" value="Unassembled WGS sequence"/>
</dbReference>
<evidence type="ECO:0000259" key="1">
    <source>
        <dbReference type="Pfam" id="PF13847"/>
    </source>
</evidence>
<dbReference type="Gene3D" id="3.40.50.150">
    <property type="entry name" value="Vaccinia Virus protein VP39"/>
    <property type="match status" value="1"/>
</dbReference>
<organism evidence="2 3">
    <name type="scientific">Oxobacter pfennigii</name>
    <dbReference type="NCBI Taxonomy" id="36849"/>
    <lineage>
        <taxon>Bacteria</taxon>
        <taxon>Bacillati</taxon>
        <taxon>Bacillota</taxon>
        <taxon>Clostridia</taxon>
        <taxon>Eubacteriales</taxon>
        <taxon>Clostridiaceae</taxon>
        <taxon>Oxobacter</taxon>
    </lineage>
</organism>
<evidence type="ECO:0000313" key="3">
    <source>
        <dbReference type="Proteomes" id="UP000050326"/>
    </source>
</evidence>
<dbReference type="SUPFAM" id="SSF53335">
    <property type="entry name" value="S-adenosyl-L-methionine-dependent methyltransferases"/>
    <property type="match status" value="1"/>
</dbReference>
<proteinExistence type="predicted"/>
<dbReference type="InterPro" id="IPR025714">
    <property type="entry name" value="Methyltranfer_dom"/>
</dbReference>
<dbReference type="STRING" id="36849.OXPF_28100"/>
<dbReference type="CDD" id="cd02440">
    <property type="entry name" value="AdoMet_MTases"/>
    <property type="match status" value="1"/>
</dbReference>
<dbReference type="InterPro" id="IPR050723">
    <property type="entry name" value="CFA/CMAS"/>
</dbReference>
<dbReference type="PANTHER" id="PTHR43667">
    <property type="entry name" value="CYCLOPROPANE-FATTY-ACYL-PHOSPHOLIPID SYNTHASE"/>
    <property type="match status" value="1"/>
</dbReference>
<dbReference type="OrthoDB" id="9791837at2"/>
<protein>
    <submittedName>
        <fullName evidence="2">Release factor glutamine methyltransferase</fullName>
        <ecNumber evidence="2">2.1.1.297</ecNumber>
    </submittedName>
</protein>